<evidence type="ECO:0000256" key="2">
    <source>
        <dbReference type="SAM" id="MobiDB-lite"/>
    </source>
</evidence>
<proteinExistence type="predicted"/>
<dbReference type="Proteomes" id="UP000275408">
    <property type="component" value="Unassembled WGS sequence"/>
</dbReference>
<organism evidence="3 4">
    <name type="scientific">Pocillopora damicornis</name>
    <name type="common">Cauliflower coral</name>
    <name type="synonym">Millepora damicornis</name>
    <dbReference type="NCBI Taxonomy" id="46731"/>
    <lineage>
        <taxon>Eukaryota</taxon>
        <taxon>Metazoa</taxon>
        <taxon>Cnidaria</taxon>
        <taxon>Anthozoa</taxon>
        <taxon>Hexacorallia</taxon>
        <taxon>Scleractinia</taxon>
        <taxon>Astrocoeniina</taxon>
        <taxon>Pocilloporidae</taxon>
        <taxon>Pocillopora</taxon>
    </lineage>
</organism>
<feature type="region of interest" description="Disordered" evidence="2">
    <location>
        <begin position="140"/>
        <end position="166"/>
    </location>
</feature>
<evidence type="ECO:0008006" key="5">
    <source>
        <dbReference type="Google" id="ProtNLM"/>
    </source>
</evidence>
<accession>A0A3M6TFI0</accession>
<dbReference type="AlphaFoldDB" id="A0A3M6TFI0"/>
<reference evidence="3 4" key="1">
    <citation type="journal article" date="2018" name="Sci. Rep.">
        <title>Comparative analysis of the Pocillopora damicornis genome highlights role of immune system in coral evolution.</title>
        <authorList>
            <person name="Cunning R."/>
            <person name="Bay R.A."/>
            <person name="Gillette P."/>
            <person name="Baker A.C."/>
            <person name="Traylor-Knowles N."/>
        </authorList>
    </citation>
    <scope>NUCLEOTIDE SEQUENCE [LARGE SCALE GENOMIC DNA]</scope>
    <source>
        <strain evidence="3">RSMAS</strain>
        <tissue evidence="3">Whole animal</tissue>
    </source>
</reference>
<evidence type="ECO:0000313" key="4">
    <source>
        <dbReference type="Proteomes" id="UP000275408"/>
    </source>
</evidence>
<evidence type="ECO:0000313" key="3">
    <source>
        <dbReference type="EMBL" id="RMX40166.1"/>
    </source>
</evidence>
<name>A0A3M6TFI0_POCDA</name>
<protein>
    <recommendedName>
        <fullName evidence="5">Myb-like domain-containing protein</fullName>
    </recommendedName>
</protein>
<evidence type="ECO:0000256" key="1">
    <source>
        <dbReference type="SAM" id="Coils"/>
    </source>
</evidence>
<comment type="caution">
    <text evidence="3">The sequence shown here is derived from an EMBL/GenBank/DDBJ whole genome shotgun (WGS) entry which is preliminary data.</text>
</comment>
<feature type="coiled-coil region" evidence="1">
    <location>
        <begin position="183"/>
        <end position="210"/>
    </location>
</feature>
<dbReference type="PANTHER" id="PTHR37558">
    <property type="entry name" value="HTH CENPB-TYPE DOMAIN-CONTAINING PROTEIN"/>
    <property type="match status" value="1"/>
</dbReference>
<gene>
    <name evidence="3" type="ORF">pdam_00025952</name>
</gene>
<sequence length="257" mass="30157">MESAPKKVVMSWTEEKDVLLMREMAAQGIFQFKSGSRERGTVWQAITKNLNGHKDLFHSVTSRGVSDRFTLILRRYKAKNAEELKSTGEGSEDEYDLLLEELTHLSEESDKKANAEAESAKEKISAEKELALDIRKRAMETMGQTSKRTKSDELQDNEINERKKGRTGGDTLAWLEKKADRDLKYKELQLEEQRKEREFQQRERKEQMELIQKQLQMQGESQKQQQQQQMMLMQQMMSIMQQQQQQLQLFTSKQDKD</sequence>
<keyword evidence="4" id="KW-1185">Reference proteome</keyword>
<dbReference type="EMBL" id="RCHS01003682">
    <property type="protein sequence ID" value="RMX40166.1"/>
    <property type="molecule type" value="Genomic_DNA"/>
</dbReference>
<dbReference type="OrthoDB" id="5989387at2759"/>
<keyword evidence="1" id="KW-0175">Coiled coil</keyword>
<dbReference type="PANTHER" id="PTHR37558:SF1">
    <property type="entry name" value="HTH CENPB-TYPE DOMAIN-CONTAINING PROTEIN"/>
    <property type="match status" value="1"/>
</dbReference>